<feature type="transmembrane region" description="Helical" evidence="1">
    <location>
        <begin position="148"/>
        <end position="167"/>
    </location>
</feature>
<accession>A0A221V1V0</accession>
<feature type="transmembrane region" description="Helical" evidence="1">
    <location>
        <begin position="37"/>
        <end position="54"/>
    </location>
</feature>
<dbReference type="EMBL" id="CP022515">
    <property type="protein sequence ID" value="ASO07569.1"/>
    <property type="molecule type" value="Genomic_DNA"/>
</dbReference>
<organism evidence="2 3">
    <name type="scientific">Arenibacter algicola</name>
    <dbReference type="NCBI Taxonomy" id="616991"/>
    <lineage>
        <taxon>Bacteria</taxon>
        <taxon>Pseudomonadati</taxon>
        <taxon>Bacteroidota</taxon>
        <taxon>Flavobacteriia</taxon>
        <taxon>Flavobacteriales</taxon>
        <taxon>Flavobacteriaceae</taxon>
        <taxon>Arenibacter</taxon>
    </lineage>
</organism>
<reference evidence="2 3" key="1">
    <citation type="submission" date="2017-07" db="EMBL/GenBank/DDBJ databases">
        <title>Genome Sequence of Arenibacter algicola Strain SMS7 Isolated from a culture of the Diatom Skeletonema marinoi.</title>
        <authorList>
            <person name="Topel M."/>
            <person name="Pinder M.I.M."/>
            <person name="Johansson O.N."/>
            <person name="Kourtchenko O."/>
            <person name="Godhe A."/>
            <person name="Clarke A.K."/>
        </authorList>
    </citation>
    <scope>NUCLEOTIDE SEQUENCE [LARGE SCALE GENOMIC DNA]</scope>
    <source>
        <strain evidence="2 3">SMS7</strain>
    </source>
</reference>
<proteinExistence type="predicted"/>
<name>A0A221V1V0_9FLAO</name>
<dbReference type="RefSeq" id="WP_093979816.1">
    <property type="nucleotide sequence ID" value="NZ_CP022515.1"/>
</dbReference>
<dbReference type="Proteomes" id="UP000204551">
    <property type="component" value="Chromosome"/>
</dbReference>
<feature type="transmembrane region" description="Helical" evidence="1">
    <location>
        <begin position="123"/>
        <end position="142"/>
    </location>
</feature>
<keyword evidence="1" id="KW-1133">Transmembrane helix</keyword>
<evidence type="ECO:0000313" key="3">
    <source>
        <dbReference type="Proteomes" id="UP000204551"/>
    </source>
</evidence>
<evidence type="ECO:0000313" key="2">
    <source>
        <dbReference type="EMBL" id="ASO07569.1"/>
    </source>
</evidence>
<keyword evidence="1" id="KW-0472">Membrane</keyword>
<dbReference type="KEGG" id="aalg:AREALGSMS7_04167"/>
<protein>
    <submittedName>
        <fullName evidence="2">Uncharacterized protein</fullName>
    </submittedName>
</protein>
<dbReference type="AlphaFoldDB" id="A0A221V1V0"/>
<dbReference type="STRING" id="616991.GCA_000733925_02355"/>
<evidence type="ECO:0000256" key="1">
    <source>
        <dbReference type="SAM" id="Phobius"/>
    </source>
</evidence>
<keyword evidence="1" id="KW-0812">Transmembrane</keyword>
<sequence length="179" mass="20547">METEKKILRTPLRIAISLLVLGFLCKILHFTTVANPIILISLAAIGVLYAWRFWKKTKKGFLQYNKLILVTSWSLNGIFKILDISHNDFFQVIGSLAFIIWIIMEGTTYLIDDKDDNRSDIAYFMWNTMMIIGILAIIIGSLTKILEWEYATPTLITGFILVAAYVLKDLLVQNLQKKE</sequence>
<feature type="transmembrane region" description="Helical" evidence="1">
    <location>
        <begin position="89"/>
        <end position="111"/>
    </location>
</feature>
<feature type="transmembrane region" description="Helical" evidence="1">
    <location>
        <begin position="12"/>
        <end position="31"/>
    </location>
</feature>
<dbReference type="eggNOG" id="ENOG5033EHQ">
    <property type="taxonomic scope" value="Bacteria"/>
</dbReference>
<gene>
    <name evidence="2" type="ORF">AREALGSMS7_04167</name>
</gene>